<name>A0A0D1YRZ5_9EURO</name>
<accession>A0A0D1YRZ5</accession>
<keyword evidence="2" id="KW-0812">Transmembrane</keyword>
<feature type="region of interest" description="Disordered" evidence="1">
    <location>
        <begin position="1"/>
        <end position="20"/>
    </location>
</feature>
<dbReference type="Pfam" id="PF07883">
    <property type="entry name" value="Cupin_2"/>
    <property type="match status" value="1"/>
</dbReference>
<dbReference type="OrthoDB" id="9976870at2759"/>
<dbReference type="HOGENOM" id="CLU_089363_1_0_1"/>
<dbReference type="EMBL" id="KN846952">
    <property type="protein sequence ID" value="KIV84194.1"/>
    <property type="molecule type" value="Genomic_DNA"/>
</dbReference>
<reference evidence="4 5" key="1">
    <citation type="submission" date="2015-01" db="EMBL/GenBank/DDBJ databases">
        <title>The Genome Sequence of Exophiala sideris CBS121828.</title>
        <authorList>
            <consortium name="The Broad Institute Genomics Platform"/>
            <person name="Cuomo C."/>
            <person name="de Hoog S."/>
            <person name="Gorbushina A."/>
            <person name="Stielow B."/>
            <person name="Teixiera M."/>
            <person name="Abouelleil A."/>
            <person name="Chapman S.B."/>
            <person name="Priest M."/>
            <person name="Young S.K."/>
            <person name="Wortman J."/>
            <person name="Nusbaum C."/>
            <person name="Birren B."/>
        </authorList>
    </citation>
    <scope>NUCLEOTIDE SEQUENCE [LARGE SCALE GENOMIC DNA]</scope>
    <source>
        <strain evidence="4 5">CBS 121828</strain>
    </source>
</reference>
<sequence>MLSFLRTQTPRTKTAHLNPVTDDGGRESWLFHSPSDSWVVTYKIPATTAAYGRSPNNPPLHFHMYQTEDFLITSGVARFQIDGKIILAEHGDKVHIPVGAFHTYENASVNEEDLVISIRLDPADFARDERFFRNFSGYMEDCRRANQQPSPFQLFRLVYEIQAPLVLPGMGTKSTLVARQICWLFMFVIGVVIGEWLLGYKGTYPEYYQSGEEKEKPM</sequence>
<feature type="compositionally biased region" description="Polar residues" evidence="1">
    <location>
        <begin position="1"/>
        <end position="12"/>
    </location>
</feature>
<dbReference type="Proteomes" id="UP000053599">
    <property type="component" value="Unassembled WGS sequence"/>
</dbReference>
<dbReference type="Gene3D" id="2.60.120.10">
    <property type="entry name" value="Jelly Rolls"/>
    <property type="match status" value="1"/>
</dbReference>
<evidence type="ECO:0000313" key="4">
    <source>
        <dbReference type="EMBL" id="KIV84194.1"/>
    </source>
</evidence>
<dbReference type="PANTHER" id="PTHR36440:SF1">
    <property type="entry name" value="PUTATIVE (AFU_ORTHOLOGUE AFUA_8G07350)-RELATED"/>
    <property type="match status" value="1"/>
</dbReference>
<feature type="transmembrane region" description="Helical" evidence="2">
    <location>
        <begin position="181"/>
        <end position="198"/>
    </location>
</feature>
<feature type="domain" description="Cupin type-2" evidence="3">
    <location>
        <begin position="58"/>
        <end position="108"/>
    </location>
</feature>
<proteinExistence type="predicted"/>
<keyword evidence="2" id="KW-0472">Membrane</keyword>
<dbReference type="SUPFAM" id="SSF51182">
    <property type="entry name" value="RmlC-like cupins"/>
    <property type="match status" value="1"/>
</dbReference>
<evidence type="ECO:0000259" key="3">
    <source>
        <dbReference type="Pfam" id="PF07883"/>
    </source>
</evidence>
<dbReference type="STRING" id="1016849.A0A0D1YRZ5"/>
<dbReference type="InterPro" id="IPR053146">
    <property type="entry name" value="QDO-like"/>
</dbReference>
<evidence type="ECO:0000256" key="2">
    <source>
        <dbReference type="SAM" id="Phobius"/>
    </source>
</evidence>
<keyword evidence="2" id="KW-1133">Transmembrane helix</keyword>
<protein>
    <recommendedName>
        <fullName evidence="3">Cupin type-2 domain-containing protein</fullName>
    </recommendedName>
</protein>
<dbReference type="AlphaFoldDB" id="A0A0D1YRZ5"/>
<dbReference type="PANTHER" id="PTHR36440">
    <property type="entry name" value="PUTATIVE (AFU_ORTHOLOGUE AFUA_8G07350)-RELATED"/>
    <property type="match status" value="1"/>
</dbReference>
<organism evidence="4 5">
    <name type="scientific">Exophiala sideris</name>
    <dbReference type="NCBI Taxonomy" id="1016849"/>
    <lineage>
        <taxon>Eukaryota</taxon>
        <taxon>Fungi</taxon>
        <taxon>Dikarya</taxon>
        <taxon>Ascomycota</taxon>
        <taxon>Pezizomycotina</taxon>
        <taxon>Eurotiomycetes</taxon>
        <taxon>Chaetothyriomycetidae</taxon>
        <taxon>Chaetothyriales</taxon>
        <taxon>Herpotrichiellaceae</taxon>
        <taxon>Exophiala</taxon>
    </lineage>
</organism>
<evidence type="ECO:0000313" key="5">
    <source>
        <dbReference type="Proteomes" id="UP000053599"/>
    </source>
</evidence>
<dbReference type="InterPro" id="IPR011051">
    <property type="entry name" value="RmlC_Cupin_sf"/>
</dbReference>
<gene>
    <name evidence="4" type="ORF">PV11_06162</name>
</gene>
<dbReference type="InterPro" id="IPR013096">
    <property type="entry name" value="Cupin_2"/>
</dbReference>
<evidence type="ECO:0000256" key="1">
    <source>
        <dbReference type="SAM" id="MobiDB-lite"/>
    </source>
</evidence>
<dbReference type="InterPro" id="IPR014710">
    <property type="entry name" value="RmlC-like_jellyroll"/>
</dbReference>